<accession>A0A1H1LUH8</accession>
<dbReference type="GO" id="GO:0017004">
    <property type="term" value="P:cytochrome complex assembly"/>
    <property type="evidence" value="ECO:0007669"/>
    <property type="project" value="UniProtKB-KW"/>
</dbReference>
<feature type="transmembrane region" description="Helical" evidence="3">
    <location>
        <begin position="215"/>
        <end position="232"/>
    </location>
</feature>
<dbReference type="PRINTS" id="PR01410">
    <property type="entry name" value="CCBIOGENESIS"/>
</dbReference>
<evidence type="ECO:0000313" key="5">
    <source>
        <dbReference type="EMBL" id="SDR77982.1"/>
    </source>
</evidence>
<feature type="transmembrane region" description="Helical" evidence="3">
    <location>
        <begin position="59"/>
        <end position="83"/>
    </location>
</feature>
<name>A0A1H1LUH8_9GAMM</name>
<evidence type="ECO:0000256" key="2">
    <source>
        <dbReference type="ARBA" id="ARBA00022748"/>
    </source>
</evidence>
<keyword evidence="3" id="KW-1133">Transmembrane helix</keyword>
<feature type="transmembrane region" description="Helical" evidence="3">
    <location>
        <begin position="443"/>
        <end position="463"/>
    </location>
</feature>
<dbReference type="AlphaFoldDB" id="A0A1H1LUH8"/>
<dbReference type="GO" id="GO:0016020">
    <property type="term" value="C:membrane"/>
    <property type="evidence" value="ECO:0007669"/>
    <property type="project" value="InterPro"/>
</dbReference>
<dbReference type="GO" id="GO:0020037">
    <property type="term" value="F:heme binding"/>
    <property type="evidence" value="ECO:0007669"/>
    <property type="project" value="InterPro"/>
</dbReference>
<feature type="transmembrane region" description="Helical" evidence="3">
    <location>
        <begin position="416"/>
        <end position="436"/>
    </location>
</feature>
<feature type="transmembrane region" description="Helical" evidence="3">
    <location>
        <begin position="522"/>
        <end position="544"/>
    </location>
</feature>
<sequence>MKSCQRVMPLLVTAGFCLMIFLAPSAGNALLAGVAVLLVWGTLVPGWRVIAWRAATGALVGSCLALMLLLATDSFGVRYVWLYSSEALPTYLKLANLWGGDEGTILLLALLIMPAAMRHVDYPGFEGSSSGLIAAWYVASAAWFGPFTATPEEWLAAQSSQGMNAHLQSIWMVLHAPLILAAYAWTLAPVGAAIQALRAVPSGYANKALVYGRRAWWLLTAGIGFGMIWALQDFTFGQLWHWDPVQTSIFIVWALLGAILHGVRRWRDTGTFGRVLPVLSLLLAASTCMAMAVTRSEVLASSHRYIGTTSWLNHLSLALLFLCCALCFSWRRRQNSQEQKSKRLDWTLRLSVLSFSAMAMLAAVALMQAHLRQWLQIEKTDEQKPFFETLSRWADSNEIARFEQAFAQWDMDGYALARWLLPPLLVMGLVGGYTFLRRALFPTLAGFGTVFAVAICLFLAWQGGWLTEHYTGRGVLSQHIVRVLPWFDAALAAALFLLLACLLWCVISVWRSRRLGTLRFTGSLALIHGGAVVALVGGLAATALNSYLPILLQDGEALGQWRYMTEDMQVRVLPASSHSDYSGFRAVAQVEIRHDHEVVQGQALFQDARQLPPGYQGPVRQLCEILDYRYARHAGDPGYMLHPFIIRSWLADTQVWVPASAGLMSASDVVSTTDETLVVVRRYPLVSLVWGGFIAMLLGALLLPRRRLEKTI</sequence>
<feature type="transmembrane region" description="Helical" evidence="3">
    <location>
        <begin position="683"/>
        <end position="703"/>
    </location>
</feature>
<evidence type="ECO:0000313" key="6">
    <source>
        <dbReference type="Proteomes" id="UP000243426"/>
    </source>
</evidence>
<keyword evidence="6" id="KW-1185">Reference proteome</keyword>
<dbReference type="Pfam" id="PF01578">
    <property type="entry name" value="Cytochrom_C_asm"/>
    <property type="match status" value="1"/>
</dbReference>
<gene>
    <name evidence="5" type="ORF">SAMN05216198_0390</name>
</gene>
<feature type="transmembrane region" description="Helical" evidence="3">
    <location>
        <begin position="7"/>
        <end position="23"/>
    </location>
</feature>
<dbReference type="InterPro" id="IPR002541">
    <property type="entry name" value="Cyt_c_assembly"/>
</dbReference>
<feature type="transmembrane region" description="Helical" evidence="3">
    <location>
        <begin position="275"/>
        <end position="292"/>
    </location>
</feature>
<comment type="similarity">
    <text evidence="1">Belongs to the CcmF/CycK/Ccl1/NrfE/CcsA family.</text>
</comment>
<reference evidence="6" key="1">
    <citation type="submission" date="2016-10" db="EMBL/GenBank/DDBJ databases">
        <authorList>
            <person name="Varghese N."/>
            <person name="Submissions S."/>
        </authorList>
    </citation>
    <scope>NUCLEOTIDE SEQUENCE [LARGE SCALE GENOMIC DNA]</scope>
    <source>
        <strain evidence="6">2SM5</strain>
    </source>
</reference>
<feature type="transmembrane region" description="Helical" evidence="3">
    <location>
        <begin position="483"/>
        <end position="510"/>
    </location>
</feature>
<feature type="transmembrane region" description="Helical" evidence="3">
    <location>
        <begin position="244"/>
        <end position="263"/>
    </location>
</feature>
<feature type="transmembrane region" description="Helical" evidence="3">
    <location>
        <begin position="312"/>
        <end position="330"/>
    </location>
</feature>
<keyword evidence="3" id="KW-0472">Membrane</keyword>
<feature type="transmembrane region" description="Helical" evidence="3">
    <location>
        <begin position="132"/>
        <end position="149"/>
    </location>
</feature>
<feature type="domain" description="Cytochrome c assembly protein" evidence="4">
    <location>
        <begin position="156"/>
        <end position="291"/>
    </location>
</feature>
<dbReference type="PANTHER" id="PTHR43653">
    <property type="entry name" value="CYTOCHROME C ASSEMBLY PROTEIN-RELATED"/>
    <property type="match status" value="1"/>
</dbReference>
<dbReference type="PANTHER" id="PTHR43653:SF1">
    <property type="entry name" value="CYTOCHROME C-TYPE BIOGENESIS PROTEIN CCMF"/>
    <property type="match status" value="1"/>
</dbReference>
<dbReference type="InterPro" id="IPR003567">
    <property type="entry name" value="Cyt_c_biogenesis"/>
</dbReference>
<feature type="transmembrane region" description="Helical" evidence="3">
    <location>
        <begin position="103"/>
        <end position="120"/>
    </location>
</feature>
<dbReference type="OrthoDB" id="8480650at2"/>
<keyword evidence="3" id="KW-0812">Transmembrane</keyword>
<dbReference type="GO" id="GO:0015232">
    <property type="term" value="F:heme transmembrane transporter activity"/>
    <property type="evidence" value="ECO:0007669"/>
    <property type="project" value="InterPro"/>
</dbReference>
<dbReference type="Proteomes" id="UP000243426">
    <property type="component" value="Chromosome I"/>
</dbReference>
<organism evidence="5 6">
    <name type="scientific">Halopseudomonas litoralis</name>
    <dbReference type="NCBI Taxonomy" id="797277"/>
    <lineage>
        <taxon>Bacteria</taxon>
        <taxon>Pseudomonadati</taxon>
        <taxon>Pseudomonadota</taxon>
        <taxon>Gammaproteobacteria</taxon>
        <taxon>Pseudomonadales</taxon>
        <taxon>Pseudomonadaceae</taxon>
        <taxon>Halopseudomonas</taxon>
    </lineage>
</organism>
<protein>
    <submittedName>
        <fullName evidence="5">Cytochrome c-type biogenesis protein CcmF</fullName>
    </submittedName>
</protein>
<feature type="transmembrane region" description="Helical" evidence="3">
    <location>
        <begin position="169"/>
        <end position="194"/>
    </location>
</feature>
<feature type="transmembrane region" description="Helical" evidence="3">
    <location>
        <begin position="350"/>
        <end position="371"/>
    </location>
</feature>
<feature type="transmembrane region" description="Helical" evidence="3">
    <location>
        <begin position="29"/>
        <end position="47"/>
    </location>
</feature>
<evidence type="ECO:0000256" key="1">
    <source>
        <dbReference type="ARBA" id="ARBA00009186"/>
    </source>
</evidence>
<dbReference type="RefSeq" id="WP_090271793.1">
    <property type="nucleotide sequence ID" value="NZ_LT629748.1"/>
</dbReference>
<evidence type="ECO:0000259" key="4">
    <source>
        <dbReference type="Pfam" id="PF01578"/>
    </source>
</evidence>
<dbReference type="STRING" id="797277.SAMN05216198_0390"/>
<proteinExistence type="inferred from homology"/>
<dbReference type="EMBL" id="LT629748">
    <property type="protein sequence ID" value="SDR77982.1"/>
    <property type="molecule type" value="Genomic_DNA"/>
</dbReference>
<evidence type="ECO:0000256" key="3">
    <source>
        <dbReference type="SAM" id="Phobius"/>
    </source>
</evidence>
<keyword evidence="2" id="KW-0201">Cytochrome c-type biogenesis</keyword>